<keyword evidence="2" id="KW-1185">Reference proteome</keyword>
<accession>A0ABT3PH46</accession>
<proteinExistence type="predicted"/>
<dbReference type="EMBL" id="JAGGJA010000001">
    <property type="protein sequence ID" value="MCW9705243.1"/>
    <property type="molecule type" value="Genomic_DNA"/>
</dbReference>
<name>A0ABT3PH46_9BACT</name>
<dbReference type="SUPFAM" id="SSF53474">
    <property type="entry name" value="alpha/beta-Hydrolases"/>
    <property type="match status" value="1"/>
</dbReference>
<protein>
    <submittedName>
        <fullName evidence="1">Alpha/beta hydrolase</fullName>
    </submittedName>
</protein>
<dbReference type="InterPro" id="IPR008886">
    <property type="entry name" value="UPF0227/Esterase_YqiA"/>
</dbReference>
<sequence>MAAPCDVPQNLSELDSFLADHEATYDLKAGTEAHIEWQPNSKHQQTEYALVYLHGFRASHPEGHPVHREIADFLGANLYLSRLQEHGIKSNYPLIDLTENKLLESARLALTIGQKIGKKVLIMGCSTGGSLALYLAAQADDRHNIAGLILYSPLIQFYGLKGKLLQHPFSRTLLKRLIPSSYLITTSEVSQAESKIWNSSYALRGALALGAFVEHQMRSELFGKVRCPVFTGYYYKDSNNQDNTVSVPAIQRMLTMLGTPTAQVHSANFPEAKNHVICSSLLSKSTKEVISETKNFLKYVGMQKDRTTP</sequence>
<dbReference type="Pfam" id="PF05728">
    <property type="entry name" value="UPF0227"/>
    <property type="match status" value="1"/>
</dbReference>
<dbReference type="Gene3D" id="3.40.50.1820">
    <property type="entry name" value="alpha/beta hydrolase"/>
    <property type="match status" value="1"/>
</dbReference>
<dbReference type="RefSeq" id="WP_265763906.1">
    <property type="nucleotide sequence ID" value="NZ_JAGGJA010000001.1"/>
</dbReference>
<comment type="caution">
    <text evidence="1">The sequence shown here is derived from an EMBL/GenBank/DDBJ whole genome shotgun (WGS) entry which is preliminary data.</text>
</comment>
<dbReference type="GO" id="GO:0016787">
    <property type="term" value="F:hydrolase activity"/>
    <property type="evidence" value="ECO:0007669"/>
    <property type="project" value="UniProtKB-KW"/>
</dbReference>
<dbReference type="InterPro" id="IPR029058">
    <property type="entry name" value="AB_hydrolase_fold"/>
</dbReference>
<reference evidence="1 2" key="1">
    <citation type="submission" date="2021-03" db="EMBL/GenBank/DDBJ databases">
        <title>Aliifodinibius sp. nov., a new bacterium isolated from saline soil.</title>
        <authorList>
            <person name="Galisteo C."/>
            <person name="De La Haba R."/>
            <person name="Sanchez-Porro C."/>
            <person name="Ventosa A."/>
        </authorList>
    </citation>
    <scope>NUCLEOTIDE SEQUENCE [LARGE SCALE GENOMIC DNA]</scope>
    <source>
        <strain evidence="1 2">1BSP15-2V2</strain>
    </source>
</reference>
<organism evidence="1 2">
    <name type="scientific">Fodinibius salsisoli</name>
    <dbReference type="NCBI Taxonomy" id="2820877"/>
    <lineage>
        <taxon>Bacteria</taxon>
        <taxon>Pseudomonadati</taxon>
        <taxon>Balneolota</taxon>
        <taxon>Balneolia</taxon>
        <taxon>Balneolales</taxon>
        <taxon>Balneolaceae</taxon>
        <taxon>Fodinibius</taxon>
    </lineage>
</organism>
<evidence type="ECO:0000313" key="2">
    <source>
        <dbReference type="Proteomes" id="UP001207918"/>
    </source>
</evidence>
<dbReference type="Proteomes" id="UP001207918">
    <property type="component" value="Unassembled WGS sequence"/>
</dbReference>
<gene>
    <name evidence="1" type="ORF">J6I44_00190</name>
</gene>
<evidence type="ECO:0000313" key="1">
    <source>
        <dbReference type="EMBL" id="MCW9705243.1"/>
    </source>
</evidence>
<keyword evidence="1" id="KW-0378">Hydrolase</keyword>